<evidence type="ECO:0000256" key="4">
    <source>
        <dbReference type="ARBA" id="ARBA00022692"/>
    </source>
</evidence>
<dbReference type="PANTHER" id="PTHR12137:SF54">
    <property type="entry name" value="CARBOHYDRATE SULFOTRANSFERASE"/>
    <property type="match status" value="1"/>
</dbReference>
<keyword evidence="5 9" id="KW-1133">Transmembrane helix</keyword>
<keyword evidence="4 9" id="KW-0812">Transmembrane</keyword>
<keyword evidence="9" id="KW-0119">Carbohydrate metabolism</keyword>
<organism evidence="10 11">
    <name type="scientific">Acanthaster planci</name>
    <name type="common">Crown-of-thorns starfish</name>
    <dbReference type="NCBI Taxonomy" id="133434"/>
    <lineage>
        <taxon>Eukaryota</taxon>
        <taxon>Metazoa</taxon>
        <taxon>Echinodermata</taxon>
        <taxon>Eleutherozoa</taxon>
        <taxon>Asterozoa</taxon>
        <taxon>Asteroidea</taxon>
        <taxon>Valvatacea</taxon>
        <taxon>Valvatida</taxon>
        <taxon>Acanthasteridae</taxon>
        <taxon>Acanthaster</taxon>
    </lineage>
</organism>
<dbReference type="Pfam" id="PF03567">
    <property type="entry name" value="Sulfotransfer_2"/>
    <property type="match status" value="1"/>
</dbReference>
<dbReference type="GO" id="GO:0000139">
    <property type="term" value="C:Golgi membrane"/>
    <property type="evidence" value="ECO:0007669"/>
    <property type="project" value="UniProtKB-SubCell"/>
</dbReference>
<comment type="subcellular location">
    <subcellularLocation>
        <location evidence="1 9">Golgi apparatus membrane</location>
        <topology evidence="1 9">Single-pass type II membrane protein</topology>
    </subcellularLocation>
</comment>
<reference evidence="11" key="1">
    <citation type="submission" date="2025-08" db="UniProtKB">
        <authorList>
            <consortium name="RefSeq"/>
        </authorList>
    </citation>
    <scope>IDENTIFICATION</scope>
</reference>
<dbReference type="GO" id="GO:0016051">
    <property type="term" value="P:carbohydrate biosynthetic process"/>
    <property type="evidence" value="ECO:0007669"/>
    <property type="project" value="InterPro"/>
</dbReference>
<keyword evidence="10" id="KW-1185">Reference proteome</keyword>
<keyword evidence="6 9" id="KW-0333">Golgi apparatus</keyword>
<keyword evidence="3 9" id="KW-0808">Transferase</keyword>
<evidence type="ECO:0000256" key="3">
    <source>
        <dbReference type="ARBA" id="ARBA00022679"/>
    </source>
</evidence>
<dbReference type="RefSeq" id="XP_022084697.1">
    <property type="nucleotide sequence ID" value="XM_022229005.1"/>
</dbReference>
<evidence type="ECO:0000256" key="9">
    <source>
        <dbReference type="RuleBase" id="RU364020"/>
    </source>
</evidence>
<keyword evidence="9" id="KW-0735">Signal-anchor</keyword>
<dbReference type="Proteomes" id="UP000694845">
    <property type="component" value="Unplaced"/>
</dbReference>
<evidence type="ECO:0000256" key="5">
    <source>
        <dbReference type="ARBA" id="ARBA00022989"/>
    </source>
</evidence>
<dbReference type="GO" id="GO:0008146">
    <property type="term" value="F:sulfotransferase activity"/>
    <property type="evidence" value="ECO:0007669"/>
    <property type="project" value="InterPro"/>
</dbReference>
<gene>
    <name evidence="11" type="primary">LOC110976053</name>
</gene>
<dbReference type="KEGG" id="aplc:110976053"/>
<dbReference type="GeneID" id="110976053"/>
<dbReference type="AlphaFoldDB" id="A0A8B7XWR4"/>
<feature type="transmembrane region" description="Helical" evidence="9">
    <location>
        <begin position="37"/>
        <end position="55"/>
    </location>
</feature>
<accession>A0A8B7XWR4</accession>
<comment type="similarity">
    <text evidence="2 9">Belongs to the sulfotransferase 2 family.</text>
</comment>
<evidence type="ECO:0000256" key="8">
    <source>
        <dbReference type="ARBA" id="ARBA00023180"/>
    </source>
</evidence>
<dbReference type="EC" id="2.8.2.-" evidence="9"/>
<dbReference type="OrthoDB" id="2019940at2759"/>
<evidence type="ECO:0000313" key="10">
    <source>
        <dbReference type="Proteomes" id="UP000694845"/>
    </source>
</evidence>
<dbReference type="InterPro" id="IPR018011">
    <property type="entry name" value="Carb_sulfotrans_8-10"/>
</dbReference>
<dbReference type="InterPro" id="IPR005331">
    <property type="entry name" value="Sulfotransferase"/>
</dbReference>
<sequence>MIGTIHDLVLRMARPREGTANRDSQSDVKAMTSRSRLSVLLVMVLLTLLSVLVYLQSPLQIGLAKHMAGEKFPTHQRHVSDVMRSTLLPHLLRNSTGRANSSLTDLHTVRPTVSFMVAKRKEMKTRRDVLRKACQHYGKQVSGDLRKHLSANIFVDDEHRVVYCAVPKIACTSWKKVFLVLNKSFQSTSEISQYFANRDGQKMLTRLKDLPPSEMSRVLKSYDKFLFARHPFSRVLSAFRNKLAPDSTFERAGVWQRTVGNRILGIYRENHQSSSDGYDLTFEEFIRYLTDPAVPSQTSSNKHWSKIFDQCLPCDIDYDIIGKFETLREDSEYILRLIHAEHVTFPGSESSSPTGSSNQTKLESYYKNVPLVDLQNLYKRFRVDFDLFGYDPPTLAFKGS</sequence>
<evidence type="ECO:0000256" key="1">
    <source>
        <dbReference type="ARBA" id="ARBA00004323"/>
    </source>
</evidence>
<keyword evidence="7 9" id="KW-0472">Membrane</keyword>
<evidence type="ECO:0000256" key="2">
    <source>
        <dbReference type="ARBA" id="ARBA00006339"/>
    </source>
</evidence>
<evidence type="ECO:0000256" key="7">
    <source>
        <dbReference type="ARBA" id="ARBA00023136"/>
    </source>
</evidence>
<evidence type="ECO:0000256" key="6">
    <source>
        <dbReference type="ARBA" id="ARBA00023034"/>
    </source>
</evidence>
<proteinExistence type="inferred from homology"/>
<keyword evidence="8 9" id="KW-0325">Glycoprotein</keyword>
<name>A0A8B7XWR4_ACAPL</name>
<dbReference type="PANTHER" id="PTHR12137">
    <property type="entry name" value="CARBOHYDRATE SULFOTRANSFERASE"/>
    <property type="match status" value="1"/>
</dbReference>
<protein>
    <recommendedName>
        <fullName evidence="9">Carbohydrate sulfotransferase</fullName>
        <ecNumber evidence="9">2.8.2.-</ecNumber>
    </recommendedName>
</protein>
<evidence type="ECO:0000313" key="11">
    <source>
        <dbReference type="RefSeq" id="XP_022084697.1"/>
    </source>
</evidence>